<reference evidence="1" key="1">
    <citation type="journal article" date="2017" name="Nature">
        <title>The sunflower genome provides insights into oil metabolism, flowering and Asterid evolution.</title>
        <authorList>
            <person name="Badouin H."/>
            <person name="Gouzy J."/>
            <person name="Grassa C.J."/>
            <person name="Murat F."/>
            <person name="Staton S.E."/>
            <person name="Cottret L."/>
            <person name="Lelandais-Briere C."/>
            <person name="Owens G.L."/>
            <person name="Carrere S."/>
            <person name="Mayjonade B."/>
            <person name="Legrand L."/>
            <person name="Gill N."/>
            <person name="Kane N.C."/>
            <person name="Bowers J.E."/>
            <person name="Hubner S."/>
            <person name="Bellec A."/>
            <person name="Berard A."/>
            <person name="Berges H."/>
            <person name="Blanchet N."/>
            <person name="Boniface M.C."/>
            <person name="Brunel D."/>
            <person name="Catrice O."/>
            <person name="Chaidir N."/>
            <person name="Claudel C."/>
            <person name="Donnadieu C."/>
            <person name="Faraut T."/>
            <person name="Fievet G."/>
            <person name="Helmstetter N."/>
            <person name="King M."/>
            <person name="Knapp S.J."/>
            <person name="Lai Z."/>
            <person name="Le Paslier M.C."/>
            <person name="Lippi Y."/>
            <person name="Lorenzon L."/>
            <person name="Mandel J.R."/>
            <person name="Marage G."/>
            <person name="Marchand G."/>
            <person name="Marquand E."/>
            <person name="Bret-Mestries E."/>
            <person name="Morien E."/>
            <person name="Nambeesan S."/>
            <person name="Nguyen T."/>
            <person name="Pegot-Espagnet P."/>
            <person name="Pouilly N."/>
            <person name="Raftis F."/>
            <person name="Sallet E."/>
            <person name="Schiex T."/>
            <person name="Thomas J."/>
            <person name="Vandecasteele C."/>
            <person name="Vares D."/>
            <person name="Vear F."/>
            <person name="Vautrin S."/>
            <person name="Crespi M."/>
            <person name="Mangin B."/>
            <person name="Burke J.M."/>
            <person name="Salse J."/>
            <person name="Munos S."/>
            <person name="Vincourt P."/>
            <person name="Rieseberg L.H."/>
            <person name="Langlade N.B."/>
        </authorList>
    </citation>
    <scope>NUCLEOTIDE SEQUENCE</scope>
    <source>
        <tissue evidence="1">Leaves</tissue>
    </source>
</reference>
<accession>A0A9K3HQT5</accession>
<dbReference type="AlphaFoldDB" id="A0A9K3HQT5"/>
<dbReference type="Proteomes" id="UP000215914">
    <property type="component" value="Unassembled WGS sequence"/>
</dbReference>
<evidence type="ECO:0000313" key="2">
    <source>
        <dbReference type="Proteomes" id="UP000215914"/>
    </source>
</evidence>
<dbReference type="Gramene" id="mRNA:HanXRQr2_Chr11g0499711">
    <property type="protein sequence ID" value="mRNA:HanXRQr2_Chr11g0499711"/>
    <property type="gene ID" value="HanXRQr2_Chr11g0499711"/>
</dbReference>
<protein>
    <submittedName>
        <fullName evidence="1">Uncharacterized protein</fullName>
    </submittedName>
</protein>
<evidence type="ECO:0000313" key="1">
    <source>
        <dbReference type="EMBL" id="KAF5782747.1"/>
    </source>
</evidence>
<name>A0A9K3HQT5_HELAN</name>
<dbReference type="EMBL" id="MNCJ02000326">
    <property type="protein sequence ID" value="KAF5782747.1"/>
    <property type="molecule type" value="Genomic_DNA"/>
</dbReference>
<sequence>MLYFSNPISEYLSKMSLAAFQSHFIDASYKGTPILRFYYVMIVDCLLHLG</sequence>
<keyword evidence="2" id="KW-1185">Reference proteome</keyword>
<comment type="caution">
    <text evidence="1">The sequence shown here is derived from an EMBL/GenBank/DDBJ whole genome shotgun (WGS) entry which is preliminary data.</text>
</comment>
<organism evidence="1 2">
    <name type="scientific">Helianthus annuus</name>
    <name type="common">Common sunflower</name>
    <dbReference type="NCBI Taxonomy" id="4232"/>
    <lineage>
        <taxon>Eukaryota</taxon>
        <taxon>Viridiplantae</taxon>
        <taxon>Streptophyta</taxon>
        <taxon>Embryophyta</taxon>
        <taxon>Tracheophyta</taxon>
        <taxon>Spermatophyta</taxon>
        <taxon>Magnoliopsida</taxon>
        <taxon>eudicotyledons</taxon>
        <taxon>Gunneridae</taxon>
        <taxon>Pentapetalae</taxon>
        <taxon>asterids</taxon>
        <taxon>campanulids</taxon>
        <taxon>Asterales</taxon>
        <taxon>Asteraceae</taxon>
        <taxon>Asteroideae</taxon>
        <taxon>Heliantheae alliance</taxon>
        <taxon>Heliantheae</taxon>
        <taxon>Helianthus</taxon>
    </lineage>
</organism>
<gene>
    <name evidence="1" type="ORF">HanXRQr2_Chr11g0499711</name>
</gene>
<proteinExistence type="predicted"/>
<reference evidence="1" key="2">
    <citation type="submission" date="2020-06" db="EMBL/GenBank/DDBJ databases">
        <title>Helianthus annuus Genome sequencing and assembly Release 2.</title>
        <authorList>
            <person name="Gouzy J."/>
            <person name="Langlade N."/>
            <person name="Munos S."/>
        </authorList>
    </citation>
    <scope>NUCLEOTIDE SEQUENCE</scope>
    <source>
        <tissue evidence="1">Leaves</tissue>
    </source>
</reference>